<dbReference type="EMBL" id="WHZY01000007">
    <property type="protein sequence ID" value="NEG78545.1"/>
    <property type="molecule type" value="Genomic_DNA"/>
</dbReference>
<evidence type="ECO:0000256" key="1">
    <source>
        <dbReference type="SAM" id="SignalP"/>
    </source>
</evidence>
<dbReference type="RefSeq" id="WP_152350208.1">
    <property type="nucleotide sequence ID" value="NZ_WBSN01000006.1"/>
</dbReference>
<keyword evidence="1" id="KW-0732">Signal</keyword>
<organism evidence="2 3">
    <name type="scientific">Bifidobacterium avesanii</name>
    <dbReference type="NCBI Taxonomy" id="1798157"/>
    <lineage>
        <taxon>Bacteria</taxon>
        <taxon>Bacillati</taxon>
        <taxon>Actinomycetota</taxon>
        <taxon>Actinomycetes</taxon>
        <taxon>Bifidobacteriales</taxon>
        <taxon>Bifidobacteriaceae</taxon>
        <taxon>Bifidobacterium</taxon>
    </lineage>
</organism>
<comment type="caution">
    <text evidence="2">The sequence shown here is derived from an EMBL/GenBank/DDBJ whole genome shotgun (WGS) entry which is preliminary data.</text>
</comment>
<dbReference type="Pfam" id="PF01547">
    <property type="entry name" value="SBP_bac_1"/>
    <property type="match status" value="1"/>
</dbReference>
<sequence>MTFNRRYLAVPAAVSALAMTLAGCGGSTAGGGDTPQAAEGPVTLEVSFWGSDSRVKLTQQAIDLFHSKNPNITVNMQYSDFRAYWDKLATQSAGGEAPDVIQMDASYLASYSSQGSLYDLSKLSDSLDLSTMSDSLRDTGKYQGTQYAAPISMASFAVVVNNDLLNKYGVSLPDTSKWTWDDFYEVAKQVQEKSNGEIIGAYASAYEFPLQLWARQHGSSLYKDGKVVIDPQVLAEYLEMPKVWHENGVSPGVDKWSENIVATSDQQAFGQNKQALMLAPSNQISTYSKATGSDNLTLEPLPSDVGTTTKWNYFKPGQHWSISSKSEHPVEAAKFIDFMINDADAAKILGIERGDPANNANREALAKTLTGADKKALEFDSSLTDSVGEAPEVTPNGASGAEKMLTRYVQEVSFGRMSPIDGAKGFIEELQRDIDAA</sequence>
<evidence type="ECO:0000313" key="3">
    <source>
        <dbReference type="Proteomes" id="UP000469763"/>
    </source>
</evidence>
<evidence type="ECO:0000313" key="2">
    <source>
        <dbReference type="EMBL" id="NEG78545.1"/>
    </source>
</evidence>
<dbReference type="PANTHER" id="PTHR43649:SF11">
    <property type="entry name" value="ABC TRANSPORTER SUBSTRATE-BINDING PROTEIN YESO-RELATED"/>
    <property type="match status" value="1"/>
</dbReference>
<dbReference type="InterPro" id="IPR050490">
    <property type="entry name" value="Bact_solute-bd_prot1"/>
</dbReference>
<feature type="chain" id="PRO_5029794270" evidence="1">
    <location>
        <begin position="30"/>
        <end position="437"/>
    </location>
</feature>
<dbReference type="PANTHER" id="PTHR43649">
    <property type="entry name" value="ARABINOSE-BINDING PROTEIN-RELATED"/>
    <property type="match status" value="1"/>
</dbReference>
<dbReference type="PROSITE" id="PS51257">
    <property type="entry name" value="PROKAR_LIPOPROTEIN"/>
    <property type="match status" value="1"/>
</dbReference>
<dbReference type="AlphaFoldDB" id="A0A7K3THH8"/>
<reference evidence="2 3" key="1">
    <citation type="submission" date="2019-10" db="EMBL/GenBank/DDBJ databases">
        <title>Bifidobacterium from non-human primates.</title>
        <authorList>
            <person name="Modesto M."/>
        </authorList>
    </citation>
    <scope>NUCLEOTIDE SEQUENCE [LARGE SCALE GENOMIC DNA]</scope>
    <source>
        <strain evidence="2 3">TREC</strain>
    </source>
</reference>
<gene>
    <name evidence="2" type="ORF">GFD22_06100</name>
</gene>
<dbReference type="OrthoDB" id="7918484at2"/>
<name>A0A7K3THH8_9BIFI</name>
<protein>
    <submittedName>
        <fullName evidence="2">Extracellular solute-binding protein</fullName>
    </submittedName>
</protein>
<dbReference type="Proteomes" id="UP000469763">
    <property type="component" value="Unassembled WGS sequence"/>
</dbReference>
<dbReference type="InterPro" id="IPR006059">
    <property type="entry name" value="SBP"/>
</dbReference>
<accession>A0A7K3THH8</accession>
<dbReference type="Gene3D" id="3.40.190.10">
    <property type="entry name" value="Periplasmic binding protein-like II"/>
    <property type="match status" value="2"/>
</dbReference>
<proteinExistence type="predicted"/>
<feature type="signal peptide" evidence="1">
    <location>
        <begin position="1"/>
        <end position="29"/>
    </location>
</feature>
<keyword evidence="3" id="KW-1185">Reference proteome</keyword>
<dbReference type="SUPFAM" id="SSF53850">
    <property type="entry name" value="Periplasmic binding protein-like II"/>
    <property type="match status" value="1"/>
</dbReference>